<sequence length="206" mass="23921">MTKFDFKNIKPVDVKAEALEQNRSSLSNRFVKADLDGKELLFEATQWATLTDKETGLMWVNNWNADDTFPVCQVKWFQTGDKFCDRNHDDTWNNGYNTENWITTINRHGWAGHNDWRLPTIDELKTLMLQISHAGKTEFDKVNYDQLFSDDNKNGLFWSSSLSDSNPYFPSDDSVKVVDFNHGSVDNSIEKSYKFDSHYVRAVRSV</sequence>
<keyword evidence="3" id="KW-1185">Reference proteome</keyword>
<organism evidence="2 3">
    <name type="scientific">Enhydrobacter aerosaccus</name>
    <dbReference type="NCBI Taxonomy" id="225324"/>
    <lineage>
        <taxon>Bacteria</taxon>
        <taxon>Pseudomonadati</taxon>
        <taxon>Pseudomonadota</taxon>
        <taxon>Alphaproteobacteria</taxon>
        <taxon>Hyphomicrobiales</taxon>
        <taxon>Enhydrobacter</taxon>
    </lineage>
</organism>
<dbReference type="InterPro" id="IPR011460">
    <property type="entry name" value="Lcl_C"/>
</dbReference>
<accession>A0ABR5IMW1</accession>
<evidence type="ECO:0000313" key="3">
    <source>
        <dbReference type="Proteomes" id="UP000053900"/>
    </source>
</evidence>
<comment type="caution">
    <text evidence="2">The sequence shown here is derived from an EMBL/GenBank/DDBJ whole genome shotgun (WGS) entry which is preliminary data.</text>
</comment>
<dbReference type="Pfam" id="PF07603">
    <property type="entry name" value="Lcl_C"/>
    <property type="match status" value="1"/>
</dbReference>
<name>A0ABR5IMW1_9HYPH</name>
<feature type="domain" description="Lcl C-terminal" evidence="1">
    <location>
        <begin position="49"/>
        <end position="204"/>
    </location>
</feature>
<evidence type="ECO:0000259" key="1">
    <source>
        <dbReference type="Pfam" id="PF07603"/>
    </source>
</evidence>
<reference evidence="2 3" key="1">
    <citation type="submission" date="2015-07" db="EMBL/GenBank/DDBJ databases">
        <title>Draft genome of Enhydrobacter aerosaccus.</title>
        <authorList>
            <person name="Wang X."/>
        </authorList>
    </citation>
    <scope>NUCLEOTIDE SEQUENCE [LARGE SCALE GENOMIC DNA]</scope>
    <source>
        <strain evidence="2 3">CGMCC9176</strain>
    </source>
</reference>
<dbReference type="Proteomes" id="UP000053900">
    <property type="component" value="Unassembled WGS sequence"/>
</dbReference>
<protein>
    <recommendedName>
        <fullName evidence="1">Lcl C-terminal domain-containing protein</fullName>
    </recommendedName>
</protein>
<proteinExistence type="predicted"/>
<dbReference type="EMBL" id="LGSW01000002">
    <property type="protein sequence ID" value="KND22431.1"/>
    <property type="molecule type" value="Genomic_DNA"/>
</dbReference>
<gene>
    <name evidence="2" type="ORF">AFK20_04830</name>
</gene>
<evidence type="ECO:0000313" key="2">
    <source>
        <dbReference type="EMBL" id="KND22431.1"/>
    </source>
</evidence>